<dbReference type="InterPro" id="IPR037275">
    <property type="entry name" value="Znf_CTCHY_sf"/>
</dbReference>
<protein>
    <submittedName>
        <fullName evidence="9">Zf-CHY-domain-containing protein</fullName>
    </submittedName>
</protein>
<dbReference type="OrthoDB" id="411372at2759"/>
<dbReference type="InterPro" id="IPR017921">
    <property type="entry name" value="Znf_CTCHY"/>
</dbReference>
<feature type="compositionally biased region" description="Acidic residues" evidence="5">
    <location>
        <begin position="566"/>
        <end position="609"/>
    </location>
</feature>
<dbReference type="PROSITE" id="PS50089">
    <property type="entry name" value="ZF_RING_2"/>
    <property type="match status" value="1"/>
</dbReference>
<reference evidence="9 10" key="1">
    <citation type="journal article" date="2018" name="Nat. Ecol. Evol.">
        <title>Pezizomycetes genomes reveal the molecular basis of ectomycorrhizal truffle lifestyle.</title>
        <authorList>
            <person name="Murat C."/>
            <person name="Payen T."/>
            <person name="Noel B."/>
            <person name="Kuo A."/>
            <person name="Morin E."/>
            <person name="Chen J."/>
            <person name="Kohler A."/>
            <person name="Krizsan K."/>
            <person name="Balestrini R."/>
            <person name="Da Silva C."/>
            <person name="Montanini B."/>
            <person name="Hainaut M."/>
            <person name="Levati E."/>
            <person name="Barry K.W."/>
            <person name="Belfiori B."/>
            <person name="Cichocki N."/>
            <person name="Clum A."/>
            <person name="Dockter R.B."/>
            <person name="Fauchery L."/>
            <person name="Guy J."/>
            <person name="Iotti M."/>
            <person name="Le Tacon F."/>
            <person name="Lindquist E.A."/>
            <person name="Lipzen A."/>
            <person name="Malagnac F."/>
            <person name="Mello A."/>
            <person name="Molinier V."/>
            <person name="Miyauchi S."/>
            <person name="Poulain J."/>
            <person name="Riccioni C."/>
            <person name="Rubini A."/>
            <person name="Sitrit Y."/>
            <person name="Splivallo R."/>
            <person name="Traeger S."/>
            <person name="Wang M."/>
            <person name="Zifcakova L."/>
            <person name="Wipf D."/>
            <person name="Zambonelli A."/>
            <person name="Paolocci F."/>
            <person name="Nowrousian M."/>
            <person name="Ottonello S."/>
            <person name="Baldrian P."/>
            <person name="Spatafora J.W."/>
            <person name="Henrissat B."/>
            <person name="Nagy L.G."/>
            <person name="Aury J.M."/>
            <person name="Wincker P."/>
            <person name="Grigoriev I.V."/>
            <person name="Bonfante P."/>
            <person name="Martin F.M."/>
        </authorList>
    </citation>
    <scope>NUCLEOTIDE SEQUENCE [LARGE SCALE GENOMIC DNA]</scope>
    <source>
        <strain evidence="9 10">120613-1</strain>
    </source>
</reference>
<dbReference type="EMBL" id="ML120501">
    <property type="protein sequence ID" value="RPA91239.1"/>
    <property type="molecule type" value="Genomic_DNA"/>
</dbReference>
<dbReference type="PROSITE" id="PS51266">
    <property type="entry name" value="ZF_CHY"/>
    <property type="match status" value="1"/>
</dbReference>
<dbReference type="Pfam" id="PF14599">
    <property type="entry name" value="zinc_ribbon_6"/>
    <property type="match status" value="1"/>
</dbReference>
<dbReference type="InterPro" id="IPR039512">
    <property type="entry name" value="RCHY1_zinc-ribbon"/>
</dbReference>
<keyword evidence="2 4" id="KW-0863">Zinc-finger</keyword>
<keyword evidence="10" id="KW-1185">Reference proteome</keyword>
<dbReference type="GO" id="GO:0006511">
    <property type="term" value="P:ubiquitin-dependent protein catabolic process"/>
    <property type="evidence" value="ECO:0007669"/>
    <property type="project" value="TreeGrafter"/>
</dbReference>
<dbReference type="Pfam" id="PF05495">
    <property type="entry name" value="zf-CHY"/>
    <property type="match status" value="1"/>
</dbReference>
<dbReference type="GO" id="GO:0005634">
    <property type="term" value="C:nucleus"/>
    <property type="evidence" value="ECO:0007669"/>
    <property type="project" value="TreeGrafter"/>
</dbReference>
<feature type="region of interest" description="Disordered" evidence="5">
    <location>
        <begin position="17"/>
        <end position="49"/>
    </location>
</feature>
<sequence>MATYAIRFIAPVVERARRWSQSSIAEEPPALATEASLSSPSAPTTPITRPLVLDSVSEAIDIDSEDTDFERTLIIVDQPTNVRPSASMDSTQNEPSPTLIPQPPPSPPAPPSMPPSEGPTVSTGQPSAIEPGSNPARPSVLPEDDGQRELRQKLVEINKLEINERERARRMHLLMTEKYNASRQAADTVDLGSLPLNSAPTIDADGHILLHEENPYKLSPADLARTYYTGSETAESGVLELGCSHYRRGVKLQCSTCEKWYTCRFCHDEDQDHSLVRRETKNMLCMHCGRAQPAQQDCRHCGVRSSRYYCDKCKLWDDDPDKSIYHCNDCGICRIGKGLGKDFFHCKKCGVCMSISLEGEHRCIERSTECDCPICGEYMFTSTQTVVFMTCGHSIHQRCYYEHMRTSYRCPTCARTIINMESQFRALDLEIETQPLPEPYKNWRCLIGCNDCSAKSNVPFHFLGLKCENCKSYNTNQIRILRPEDGQDGGGGNMSPSALPHLPERTTSSNSLLRGQANSPPRLAPAEGEVALANANRAIAAAGEAIMELNGVEDLIIDDGWETEDSADFTDINDDDDLSGFDKDETESVGEEEEDDDDDDEDDDDDDDLIQLIGHR</sequence>
<feature type="region of interest" description="Disordered" evidence="5">
    <location>
        <begin position="482"/>
        <end position="523"/>
    </location>
</feature>
<dbReference type="SUPFAM" id="SSF161245">
    <property type="entry name" value="Zinc hairpin stack"/>
    <property type="match status" value="1"/>
</dbReference>
<proteinExistence type="predicted"/>
<evidence type="ECO:0000313" key="9">
    <source>
        <dbReference type="EMBL" id="RPA91239.1"/>
    </source>
</evidence>
<dbReference type="Gene3D" id="2.20.28.10">
    <property type="match status" value="1"/>
</dbReference>
<feature type="compositionally biased region" description="Polar residues" evidence="5">
    <location>
        <begin position="78"/>
        <end position="94"/>
    </location>
</feature>
<evidence type="ECO:0000259" key="7">
    <source>
        <dbReference type="PROSITE" id="PS51266"/>
    </source>
</evidence>
<dbReference type="AlphaFoldDB" id="A0A3N4IZ12"/>
<feature type="region of interest" description="Disordered" evidence="5">
    <location>
        <begin position="71"/>
        <end position="147"/>
    </location>
</feature>
<evidence type="ECO:0000259" key="8">
    <source>
        <dbReference type="PROSITE" id="PS51270"/>
    </source>
</evidence>
<evidence type="ECO:0000256" key="2">
    <source>
        <dbReference type="ARBA" id="ARBA00022771"/>
    </source>
</evidence>
<feature type="domain" description="CTCHY-type" evidence="8">
    <location>
        <begin position="305"/>
        <end position="371"/>
    </location>
</feature>
<dbReference type="SUPFAM" id="SSF161219">
    <property type="entry name" value="CHY zinc finger-like"/>
    <property type="match status" value="1"/>
</dbReference>
<feature type="domain" description="CHY-type" evidence="7">
    <location>
        <begin position="236"/>
        <end position="303"/>
    </location>
</feature>
<dbReference type="Pfam" id="PF13639">
    <property type="entry name" value="zf-RING_2"/>
    <property type="match status" value="1"/>
</dbReference>
<feature type="domain" description="RING-type" evidence="6">
    <location>
        <begin position="372"/>
        <end position="413"/>
    </location>
</feature>
<dbReference type="GO" id="GO:0016567">
    <property type="term" value="P:protein ubiquitination"/>
    <property type="evidence" value="ECO:0007669"/>
    <property type="project" value="TreeGrafter"/>
</dbReference>
<name>A0A3N4IZ12_9PEZI</name>
<dbReference type="STRING" id="1336337.A0A3N4IZ12"/>
<feature type="compositionally biased region" description="Pro residues" evidence="5">
    <location>
        <begin position="98"/>
        <end position="117"/>
    </location>
</feature>
<organism evidence="9 10">
    <name type="scientific">Choiromyces venosus 120613-1</name>
    <dbReference type="NCBI Taxonomy" id="1336337"/>
    <lineage>
        <taxon>Eukaryota</taxon>
        <taxon>Fungi</taxon>
        <taxon>Dikarya</taxon>
        <taxon>Ascomycota</taxon>
        <taxon>Pezizomycotina</taxon>
        <taxon>Pezizomycetes</taxon>
        <taxon>Pezizales</taxon>
        <taxon>Tuberaceae</taxon>
        <taxon>Choiromyces</taxon>
    </lineage>
</organism>
<dbReference type="PROSITE" id="PS51270">
    <property type="entry name" value="ZF_CTCHY"/>
    <property type="match status" value="1"/>
</dbReference>
<feature type="compositionally biased region" description="Polar residues" evidence="5">
    <location>
        <begin position="505"/>
        <end position="519"/>
    </location>
</feature>
<dbReference type="SUPFAM" id="SSF57850">
    <property type="entry name" value="RING/U-box"/>
    <property type="match status" value="1"/>
</dbReference>
<evidence type="ECO:0000256" key="3">
    <source>
        <dbReference type="ARBA" id="ARBA00022833"/>
    </source>
</evidence>
<dbReference type="GO" id="GO:0008270">
    <property type="term" value="F:zinc ion binding"/>
    <property type="evidence" value="ECO:0007669"/>
    <property type="project" value="UniProtKB-KW"/>
</dbReference>
<dbReference type="Proteomes" id="UP000276215">
    <property type="component" value="Unassembled WGS sequence"/>
</dbReference>
<dbReference type="InterPro" id="IPR013083">
    <property type="entry name" value="Znf_RING/FYVE/PHD"/>
</dbReference>
<feature type="compositionally biased region" description="Low complexity" evidence="5">
    <location>
        <begin position="28"/>
        <end position="49"/>
    </location>
</feature>
<dbReference type="Gene3D" id="3.30.40.10">
    <property type="entry name" value="Zinc/RING finger domain, C3HC4 (zinc finger)"/>
    <property type="match status" value="1"/>
</dbReference>
<dbReference type="SMART" id="SM00184">
    <property type="entry name" value="RING"/>
    <property type="match status" value="1"/>
</dbReference>
<dbReference type="InterPro" id="IPR001841">
    <property type="entry name" value="Znf_RING"/>
</dbReference>
<feature type="region of interest" description="Disordered" evidence="5">
    <location>
        <begin position="566"/>
        <end position="616"/>
    </location>
</feature>
<evidence type="ECO:0000313" key="10">
    <source>
        <dbReference type="Proteomes" id="UP000276215"/>
    </source>
</evidence>
<dbReference type="InterPro" id="IPR008913">
    <property type="entry name" value="Znf_CHY"/>
</dbReference>
<keyword evidence="1" id="KW-0479">Metal-binding</keyword>
<evidence type="ECO:0000256" key="4">
    <source>
        <dbReference type="PROSITE-ProRule" id="PRU00601"/>
    </source>
</evidence>
<dbReference type="GO" id="GO:0061630">
    <property type="term" value="F:ubiquitin protein ligase activity"/>
    <property type="evidence" value="ECO:0007669"/>
    <property type="project" value="TreeGrafter"/>
</dbReference>
<gene>
    <name evidence="9" type="ORF">L873DRAFT_334223</name>
</gene>
<dbReference type="CDD" id="cd16464">
    <property type="entry name" value="RING-H2_Pirh2-like"/>
    <property type="match status" value="1"/>
</dbReference>
<dbReference type="PANTHER" id="PTHR21319:SF0">
    <property type="entry name" value="AND RING FINGER DOMAIN PROTEIN, PUTATIVE (AFU_ORTHOLOGUE AFUA_1G08900)-RELATED"/>
    <property type="match status" value="1"/>
</dbReference>
<dbReference type="PANTHER" id="PTHR21319">
    <property type="entry name" value="RING FINGER AND CHY ZINC FINGER DOMAIN-CONTAINING PROTEIN 1"/>
    <property type="match status" value="1"/>
</dbReference>
<evidence type="ECO:0000256" key="5">
    <source>
        <dbReference type="SAM" id="MobiDB-lite"/>
    </source>
</evidence>
<dbReference type="InterPro" id="IPR037274">
    <property type="entry name" value="Znf_CHY_sf"/>
</dbReference>
<accession>A0A3N4IZ12</accession>
<keyword evidence="3" id="KW-0862">Zinc</keyword>
<evidence type="ECO:0000256" key="1">
    <source>
        <dbReference type="ARBA" id="ARBA00022723"/>
    </source>
</evidence>
<evidence type="ECO:0000259" key="6">
    <source>
        <dbReference type="PROSITE" id="PS50089"/>
    </source>
</evidence>